<dbReference type="Pfam" id="PF00106">
    <property type="entry name" value="adh_short"/>
    <property type="match status" value="1"/>
</dbReference>
<reference evidence="5 6" key="1">
    <citation type="journal article" date="2016" name="Mol. Biol. Evol.">
        <title>Comparative Genomics of Early-Diverging Mushroom-Forming Fungi Provides Insights into the Origins of Lignocellulose Decay Capabilities.</title>
        <authorList>
            <person name="Nagy L.G."/>
            <person name="Riley R."/>
            <person name="Tritt A."/>
            <person name="Adam C."/>
            <person name="Daum C."/>
            <person name="Floudas D."/>
            <person name="Sun H."/>
            <person name="Yadav J.S."/>
            <person name="Pangilinan J."/>
            <person name="Larsson K.H."/>
            <person name="Matsuura K."/>
            <person name="Barry K."/>
            <person name="Labutti K."/>
            <person name="Kuo R."/>
            <person name="Ohm R.A."/>
            <person name="Bhattacharya S.S."/>
            <person name="Shirouzu T."/>
            <person name="Yoshinaga Y."/>
            <person name="Martin F.M."/>
            <person name="Grigoriev I.V."/>
            <person name="Hibbett D.S."/>
        </authorList>
    </citation>
    <scope>NUCLEOTIDE SEQUENCE [LARGE SCALE GENOMIC DNA]</scope>
    <source>
        <strain evidence="5 6">HHB14362 ss-1</strain>
    </source>
</reference>
<evidence type="ECO:0000256" key="4">
    <source>
        <dbReference type="RuleBase" id="RU000363"/>
    </source>
</evidence>
<sequence length="295" mass="31310">MTSLRLHSMTDLTGRVALVTGGGTGIGRMIAHGLAVNGAKVYITGRRESVLHDVAEEGAREALNLLPLKMDVTDKAAVEDIVKLLREREGKLHILINNAGIAGPYASFIGDLSAPERKDTETFGRALFDMQSFEDWNDVFQLNVAAIFFCTTAFMGLLNEGAKDLGVGETSSVINISSAIASAHLSIGRFAYACSKAAVNHLTTMMATDFAIQKVPIRVNAIAPGYFPSQMSAVTDFPRSIATETPTTGAVSAIPVKRPGREEEIVMAVLSLVAAAGYTNGQVIAVDGGYHLVNP</sequence>
<gene>
    <name evidence="5" type="ORF">NEOLEDRAFT_1119008</name>
</gene>
<keyword evidence="2" id="KW-0521">NADP</keyword>
<dbReference type="InParanoid" id="A0A165QPM7"/>
<dbReference type="InterPro" id="IPR036291">
    <property type="entry name" value="NAD(P)-bd_dom_sf"/>
</dbReference>
<dbReference type="PRINTS" id="PR00080">
    <property type="entry name" value="SDRFAMILY"/>
</dbReference>
<evidence type="ECO:0000256" key="2">
    <source>
        <dbReference type="ARBA" id="ARBA00022857"/>
    </source>
</evidence>
<dbReference type="Gene3D" id="3.40.50.720">
    <property type="entry name" value="NAD(P)-binding Rossmann-like Domain"/>
    <property type="match status" value="1"/>
</dbReference>
<dbReference type="PANTHER" id="PTHR43618">
    <property type="entry name" value="7-ALPHA-HYDROXYSTEROID DEHYDROGENASE"/>
    <property type="match status" value="1"/>
</dbReference>
<proteinExistence type="inferred from homology"/>
<name>A0A165QPM7_9AGAM</name>
<keyword evidence="3" id="KW-0560">Oxidoreductase</keyword>
<dbReference type="PRINTS" id="PR00081">
    <property type="entry name" value="GDHRDH"/>
</dbReference>
<dbReference type="EMBL" id="KV425592">
    <property type="protein sequence ID" value="KZT22706.1"/>
    <property type="molecule type" value="Genomic_DNA"/>
</dbReference>
<dbReference type="InterPro" id="IPR002347">
    <property type="entry name" value="SDR_fam"/>
</dbReference>
<protein>
    <submittedName>
        <fullName evidence="5">NAD(P)-binding protein</fullName>
    </submittedName>
</protein>
<dbReference type="InterPro" id="IPR052178">
    <property type="entry name" value="Sec_Metab_Biosynth_SDR"/>
</dbReference>
<evidence type="ECO:0000313" key="5">
    <source>
        <dbReference type="EMBL" id="KZT22706.1"/>
    </source>
</evidence>
<comment type="similarity">
    <text evidence="1 4">Belongs to the short-chain dehydrogenases/reductases (SDR) family.</text>
</comment>
<dbReference type="InterPro" id="IPR020904">
    <property type="entry name" value="Sc_DH/Rdtase_CS"/>
</dbReference>
<dbReference type="OrthoDB" id="3819888at2759"/>
<dbReference type="STRING" id="1314782.A0A165QPM7"/>
<keyword evidence="6" id="KW-1185">Reference proteome</keyword>
<organism evidence="5 6">
    <name type="scientific">Neolentinus lepideus HHB14362 ss-1</name>
    <dbReference type="NCBI Taxonomy" id="1314782"/>
    <lineage>
        <taxon>Eukaryota</taxon>
        <taxon>Fungi</taxon>
        <taxon>Dikarya</taxon>
        <taxon>Basidiomycota</taxon>
        <taxon>Agaricomycotina</taxon>
        <taxon>Agaricomycetes</taxon>
        <taxon>Gloeophyllales</taxon>
        <taxon>Gloeophyllaceae</taxon>
        <taxon>Neolentinus</taxon>
    </lineage>
</organism>
<dbReference type="PROSITE" id="PS00061">
    <property type="entry name" value="ADH_SHORT"/>
    <property type="match status" value="1"/>
</dbReference>
<dbReference type="GO" id="GO:0016491">
    <property type="term" value="F:oxidoreductase activity"/>
    <property type="evidence" value="ECO:0007669"/>
    <property type="project" value="UniProtKB-KW"/>
</dbReference>
<evidence type="ECO:0000256" key="3">
    <source>
        <dbReference type="ARBA" id="ARBA00023002"/>
    </source>
</evidence>
<dbReference type="Proteomes" id="UP000076761">
    <property type="component" value="Unassembled WGS sequence"/>
</dbReference>
<evidence type="ECO:0000256" key="1">
    <source>
        <dbReference type="ARBA" id="ARBA00006484"/>
    </source>
</evidence>
<evidence type="ECO:0000313" key="6">
    <source>
        <dbReference type="Proteomes" id="UP000076761"/>
    </source>
</evidence>
<dbReference type="SUPFAM" id="SSF51735">
    <property type="entry name" value="NAD(P)-binding Rossmann-fold domains"/>
    <property type="match status" value="1"/>
</dbReference>
<accession>A0A165QPM7</accession>
<dbReference type="PANTHER" id="PTHR43618:SF4">
    <property type="entry name" value="SHORT CHAIN DEHYDROGENASE_REDUCTASE FAMILY (AFU_ORTHOLOGUE AFUA_7G04540)"/>
    <property type="match status" value="1"/>
</dbReference>
<dbReference type="AlphaFoldDB" id="A0A165QPM7"/>